<dbReference type="InterPro" id="IPR052188">
    <property type="entry name" value="Ni-pincer_cofactor_biosynth"/>
</dbReference>
<organism evidence="2 3">
    <name type="scientific">Peptoniphilus indolicus ATCC 29427</name>
    <dbReference type="NCBI Taxonomy" id="997350"/>
    <lineage>
        <taxon>Bacteria</taxon>
        <taxon>Bacillati</taxon>
        <taxon>Bacillota</taxon>
        <taxon>Tissierellia</taxon>
        <taxon>Tissierellales</taxon>
        <taxon>Peptoniphilaceae</taxon>
        <taxon>Peptoniphilus</taxon>
    </lineage>
</organism>
<gene>
    <name evidence="2" type="ORF">HMPREF9129_0223</name>
</gene>
<comment type="caution">
    <text evidence="2">The sequence shown here is derived from an EMBL/GenBank/DDBJ whole genome shotgun (WGS) entry which is preliminary data.</text>
</comment>
<dbReference type="GO" id="GO:0003922">
    <property type="term" value="F:GMP synthase (glutamine-hydrolyzing) activity"/>
    <property type="evidence" value="ECO:0007669"/>
    <property type="project" value="UniProtKB-EC"/>
</dbReference>
<dbReference type="PIRSF" id="PIRSF006661">
    <property type="entry name" value="PP-lp_UCP006661"/>
    <property type="match status" value="1"/>
</dbReference>
<name>G4D1E3_9FIRM</name>
<keyword evidence="2" id="KW-0436">Ligase</keyword>
<dbReference type="InterPro" id="IPR018317">
    <property type="entry name" value="QueC"/>
</dbReference>
<reference evidence="2 3" key="1">
    <citation type="submission" date="2011-06" db="EMBL/GenBank/DDBJ databases">
        <authorList>
            <person name="Muzny D."/>
            <person name="Qin X."/>
            <person name="Deng J."/>
            <person name="Jiang H."/>
            <person name="Liu Y."/>
            <person name="Qu J."/>
            <person name="Song X.-Z."/>
            <person name="Zhang L."/>
            <person name="Thornton R."/>
            <person name="Coyle M."/>
            <person name="Francisco L."/>
            <person name="Jackson L."/>
            <person name="Javaid M."/>
            <person name="Korchina V."/>
            <person name="Kovar C."/>
            <person name="Mata R."/>
            <person name="Mathew T."/>
            <person name="Ngo R."/>
            <person name="Nguyen L."/>
            <person name="Nguyen N."/>
            <person name="Okwuonu G."/>
            <person name="Ongeri F."/>
            <person name="Pham C."/>
            <person name="Simmons D."/>
            <person name="Wilczek-Boney K."/>
            <person name="Hale W."/>
            <person name="Jakkamsetti A."/>
            <person name="Pham P."/>
            <person name="Ruth R."/>
            <person name="San Lucas F."/>
            <person name="Warren J."/>
            <person name="Zhang J."/>
            <person name="Zhao Z."/>
            <person name="Zhou C."/>
            <person name="Zhu D."/>
            <person name="Lee S."/>
            <person name="Bess C."/>
            <person name="Blankenburg K."/>
            <person name="Forbes L."/>
            <person name="Fu Q."/>
            <person name="Gubbala S."/>
            <person name="Hirani K."/>
            <person name="Jayaseelan J.C."/>
            <person name="Lara F."/>
            <person name="Munidasa M."/>
            <person name="Palculict T."/>
            <person name="Patil S."/>
            <person name="Pu L.-L."/>
            <person name="Saada N."/>
            <person name="Tang L."/>
            <person name="Weissenberger G."/>
            <person name="Zhu Y."/>
            <person name="Hemphill L."/>
            <person name="Shang Y."/>
            <person name="Youmans B."/>
            <person name="Ayvaz T."/>
            <person name="Ross M."/>
            <person name="Santibanez J."/>
            <person name="Aqrawi P."/>
            <person name="Gross S."/>
            <person name="Joshi V."/>
            <person name="Fowler G."/>
            <person name="Nazareth L."/>
            <person name="Reid J."/>
            <person name="Worley K."/>
            <person name="Petrosino J."/>
            <person name="Highlander S."/>
            <person name="Gibbs R."/>
        </authorList>
    </citation>
    <scope>NUCLEOTIDE SEQUENCE [LARGE SCALE GENOMIC DNA]</scope>
    <source>
        <strain evidence="2 3">ATCC 29427</strain>
    </source>
</reference>
<proteinExistence type="predicted"/>
<evidence type="ECO:0000256" key="1">
    <source>
        <dbReference type="PIRSR" id="PIRSR006661-1"/>
    </source>
</evidence>
<dbReference type="Gene3D" id="3.40.50.620">
    <property type="entry name" value="HUPs"/>
    <property type="match status" value="1"/>
</dbReference>
<dbReference type="Proteomes" id="UP000003422">
    <property type="component" value="Unassembled WGS sequence"/>
</dbReference>
<evidence type="ECO:0000313" key="2">
    <source>
        <dbReference type="EMBL" id="EGY80684.1"/>
    </source>
</evidence>
<sequence>MLFICEEQRMNLKEFFSKNKKVAIAFSGGVDSVFLLQQALKNKAEVRAYYVKSDFQPEFEFKEAKYFAHELGADLKILEVDVLKDVRIEKNDKDRCYFCKQKIFGTIIEAAKIDGFDVLLDGTNASDEYEDRPGMRAKEEMKVLSPLRECNLTKSEIRELSKKEGLASWRKPSYSCLATRIKTGMNITKEDLAVIEKAEAFLMNLGFKNFRVRKIDDVAKIEVTGKDFEKIISFRKEIVDEFKKFYREVTLNLEVRDEE</sequence>
<dbReference type="EMBL" id="AGBB01000018">
    <property type="protein sequence ID" value="EGY80684.1"/>
    <property type="molecule type" value="Genomic_DNA"/>
</dbReference>
<dbReference type="PATRIC" id="fig|997350.3.peg.218"/>
<dbReference type="HOGENOM" id="CLU_061181_2_0_9"/>
<dbReference type="CDD" id="cd01990">
    <property type="entry name" value="LarE-like"/>
    <property type="match status" value="1"/>
</dbReference>
<dbReference type="PANTHER" id="PTHR43169:SF2">
    <property type="entry name" value="NAD_GMP SYNTHASE DOMAIN-CONTAINING PROTEIN"/>
    <property type="match status" value="1"/>
</dbReference>
<protein>
    <submittedName>
        <fullName evidence="2">PP-loop family protein</fullName>
        <ecNumber evidence="2">6.3.5.2</ecNumber>
    </submittedName>
</protein>
<dbReference type="PANTHER" id="PTHR43169">
    <property type="entry name" value="EXSB FAMILY PROTEIN"/>
    <property type="match status" value="1"/>
</dbReference>
<dbReference type="NCBIfam" id="TIGR00268">
    <property type="entry name" value="ATP-dependent sacrificial sulfur transferase LarE"/>
    <property type="match status" value="1"/>
</dbReference>
<dbReference type="SUPFAM" id="SSF52402">
    <property type="entry name" value="Adenine nucleotide alpha hydrolases-like"/>
    <property type="match status" value="1"/>
</dbReference>
<dbReference type="GO" id="GO:0016783">
    <property type="term" value="F:sulfurtransferase activity"/>
    <property type="evidence" value="ECO:0007669"/>
    <property type="project" value="InterPro"/>
</dbReference>
<feature type="active site" description="Nucleophile and sulfur donor" evidence="1">
    <location>
        <position position="176"/>
    </location>
</feature>
<accession>G4D1E3</accession>
<dbReference type="eggNOG" id="COG1606">
    <property type="taxonomic scope" value="Bacteria"/>
</dbReference>
<dbReference type="EC" id="6.3.5.2" evidence="2"/>
<dbReference type="InterPro" id="IPR005232">
    <property type="entry name" value="LarE"/>
</dbReference>
<dbReference type="AlphaFoldDB" id="G4D1E3"/>
<dbReference type="STRING" id="997350.HMPREF9129_0223"/>
<evidence type="ECO:0000313" key="3">
    <source>
        <dbReference type="Proteomes" id="UP000003422"/>
    </source>
</evidence>
<keyword evidence="3" id="KW-1185">Reference proteome</keyword>
<dbReference type="InterPro" id="IPR014729">
    <property type="entry name" value="Rossmann-like_a/b/a_fold"/>
</dbReference>
<dbReference type="Pfam" id="PF06508">
    <property type="entry name" value="QueC"/>
    <property type="match status" value="1"/>
</dbReference>